<keyword evidence="2" id="KW-1185">Reference proteome</keyword>
<name>A0A1L9NSR8_9RHOB</name>
<evidence type="ECO:0000313" key="1">
    <source>
        <dbReference type="EMBL" id="OJI92271.1"/>
    </source>
</evidence>
<dbReference type="RefSeq" id="WP_072632023.1">
    <property type="nucleotide sequence ID" value="NZ_MLCB01000190.1"/>
</dbReference>
<comment type="caution">
    <text evidence="1">The sequence shown here is derived from an EMBL/GenBank/DDBJ whole genome shotgun (WGS) entry which is preliminary data.</text>
</comment>
<dbReference type="Proteomes" id="UP000184514">
    <property type="component" value="Unassembled WGS sequence"/>
</dbReference>
<dbReference type="AlphaFoldDB" id="A0A1L9NSR8"/>
<dbReference type="OrthoDB" id="7585025at2"/>
<sequence>MKKPTAIQGYNQTVTEACERVLVTLYRHLGPWRESIFLVGGLTPRYLIKERPPAVPAHAGTGDVDVVVDIKLLADTEAYRTLEENIRAIGFTRSENSKGQKLSWRWQQELVDGTVLILEFLADAGDEKGGALRELPSEGAVSAIHIPHSAMVLDHHDTVEITAELLDGGGVTTETIRHADIVSFTCLKAFAFDHRAEPKDAHDLCYCLEHFKGGAAAVRSAFEDALAGNHAETIKAAIGILARRFCDGDGFEGYQKDGPVAAARFEGADAGDADRRILRQRDLSAVVQDAITPFI</sequence>
<dbReference type="EMBL" id="MLCB01000190">
    <property type="protein sequence ID" value="OJI92271.1"/>
    <property type="molecule type" value="Genomic_DNA"/>
</dbReference>
<evidence type="ECO:0000313" key="2">
    <source>
        <dbReference type="Proteomes" id="UP000184514"/>
    </source>
</evidence>
<gene>
    <name evidence="1" type="ORF">PFRI_35180</name>
</gene>
<reference evidence="1 2" key="1">
    <citation type="submission" date="2016-10" db="EMBL/GenBank/DDBJ databases">
        <title>Genome sequence of Planktotalea frisia SH6-1.</title>
        <authorList>
            <person name="Poehlein A."/>
            <person name="Bakenhus I."/>
            <person name="Voget S."/>
            <person name="Brinkhoff T."/>
            <person name="Simon M."/>
        </authorList>
    </citation>
    <scope>NUCLEOTIDE SEQUENCE [LARGE SCALE GENOMIC DNA]</scope>
    <source>
        <strain evidence="1 2">SH6-1</strain>
    </source>
</reference>
<proteinExistence type="predicted"/>
<dbReference type="STRING" id="696762.PFRI_35180"/>
<accession>A0A1L9NSR8</accession>
<organism evidence="1 2">
    <name type="scientific">Planktotalea frisia</name>
    <dbReference type="NCBI Taxonomy" id="696762"/>
    <lineage>
        <taxon>Bacteria</taxon>
        <taxon>Pseudomonadati</taxon>
        <taxon>Pseudomonadota</taxon>
        <taxon>Alphaproteobacteria</taxon>
        <taxon>Rhodobacterales</taxon>
        <taxon>Paracoccaceae</taxon>
        <taxon>Planktotalea</taxon>
    </lineage>
</organism>
<protein>
    <recommendedName>
        <fullName evidence="3">Antitoxin</fullName>
    </recommendedName>
</protein>
<evidence type="ECO:0008006" key="3">
    <source>
        <dbReference type="Google" id="ProtNLM"/>
    </source>
</evidence>